<sequence length="72" mass="8392">LIRLEVKGCVEDMILDDNTGPPIGFSNQNILREVILTWDGKSESIEFMAGVVRDQPAHPRREEFRNILEYYR</sequence>
<dbReference type="EMBL" id="CAJOBP010099859">
    <property type="protein sequence ID" value="CAF4972904.1"/>
    <property type="molecule type" value="Genomic_DNA"/>
</dbReference>
<dbReference type="Proteomes" id="UP000663873">
    <property type="component" value="Unassembled WGS sequence"/>
</dbReference>
<dbReference type="EMBL" id="CAJOBP010075009">
    <property type="protein sequence ID" value="CAF4895710.1"/>
    <property type="molecule type" value="Genomic_DNA"/>
</dbReference>
<proteinExistence type="predicted"/>
<name>A0A821UVM5_9BILA</name>
<accession>A0A821UVM5</accession>
<evidence type="ECO:0000313" key="2">
    <source>
        <dbReference type="EMBL" id="CAF4972904.1"/>
    </source>
</evidence>
<comment type="caution">
    <text evidence="1">The sequence shown here is derived from an EMBL/GenBank/DDBJ whole genome shotgun (WGS) entry which is preliminary data.</text>
</comment>
<evidence type="ECO:0000313" key="1">
    <source>
        <dbReference type="EMBL" id="CAF4895710.1"/>
    </source>
</evidence>
<evidence type="ECO:0000313" key="3">
    <source>
        <dbReference type="Proteomes" id="UP000663873"/>
    </source>
</evidence>
<protein>
    <submittedName>
        <fullName evidence="1">Uncharacterized protein</fullName>
    </submittedName>
</protein>
<reference evidence="1" key="1">
    <citation type="submission" date="2021-02" db="EMBL/GenBank/DDBJ databases">
        <authorList>
            <person name="Nowell W R."/>
        </authorList>
    </citation>
    <scope>NUCLEOTIDE SEQUENCE</scope>
</reference>
<gene>
    <name evidence="1" type="ORF">UJA718_LOCUS45279</name>
    <name evidence="2" type="ORF">UJA718_LOCUS48862</name>
</gene>
<keyword evidence="3" id="KW-1185">Reference proteome</keyword>
<feature type="non-terminal residue" evidence="1">
    <location>
        <position position="1"/>
    </location>
</feature>
<organism evidence="1 3">
    <name type="scientific">Rotaria socialis</name>
    <dbReference type="NCBI Taxonomy" id="392032"/>
    <lineage>
        <taxon>Eukaryota</taxon>
        <taxon>Metazoa</taxon>
        <taxon>Spiralia</taxon>
        <taxon>Gnathifera</taxon>
        <taxon>Rotifera</taxon>
        <taxon>Eurotatoria</taxon>
        <taxon>Bdelloidea</taxon>
        <taxon>Philodinida</taxon>
        <taxon>Philodinidae</taxon>
        <taxon>Rotaria</taxon>
    </lineage>
</organism>
<dbReference type="AlphaFoldDB" id="A0A821UVM5"/>